<sequence length="383" mass="44392">MFTQTFDAFGRKLKVHWVQIRQNTLNSLSTLFRLKLYLFFFVSVNLIVSSSVDASQRIEDSNKLHSESKGQRLGKTKGLRQTQVWEPSLRMQALEALYDMERIFRVERFAPAFLMEFDSELVDALIGRLEMNADRLPNDAMVKICEGRVDPYFTDMLTLFWDIWRRYPKEMASYHELLSLHAMTELALYSNYVGASLNIPETSRRLAQQCHQLDNVLLSRTLTRATKRHCEVMNLSLVRFNFSSSRASSARLALELLDCLSETDAVQWVMTELVKMTPESGYLYYDNIHHVQQQVPKEQQKRFENWTRLVKYLVSKKQHSRLMAFRPSLSGDLAFLVDVALIKTSTPAQQAAFKESYCFSNNPLLAKKVKKLLSDINQQCGVQ</sequence>
<reference evidence="1 2" key="1">
    <citation type="submission" date="2023-08" db="EMBL/GenBank/DDBJ databases">
        <title>Pleionea litopenaei sp. nov., isolated from stomach of juvenile Litopenaeus vannamei.</title>
        <authorList>
            <person name="Rho A.M."/>
            <person name="Hwang C.Y."/>
        </authorList>
    </citation>
    <scope>NUCLEOTIDE SEQUENCE [LARGE SCALE GENOMIC DNA]</scope>
    <source>
        <strain evidence="1 2">HL-JVS1</strain>
    </source>
</reference>
<proteinExistence type="predicted"/>
<dbReference type="EMBL" id="CP133548">
    <property type="protein sequence ID" value="WMS87184.1"/>
    <property type="molecule type" value="Genomic_DNA"/>
</dbReference>
<dbReference type="Proteomes" id="UP001239782">
    <property type="component" value="Chromosome"/>
</dbReference>
<protein>
    <submittedName>
        <fullName evidence="1">Uncharacterized protein</fullName>
    </submittedName>
</protein>
<dbReference type="AlphaFoldDB" id="A0AA51RTH0"/>
<gene>
    <name evidence="1" type="ORF">Q9312_18420</name>
</gene>
<organism evidence="1 2">
    <name type="scientific">Pleionea litopenaei</name>
    <dbReference type="NCBI Taxonomy" id="3070815"/>
    <lineage>
        <taxon>Bacteria</taxon>
        <taxon>Pseudomonadati</taxon>
        <taxon>Pseudomonadota</taxon>
        <taxon>Gammaproteobacteria</taxon>
        <taxon>Oceanospirillales</taxon>
        <taxon>Pleioneaceae</taxon>
        <taxon>Pleionea</taxon>
    </lineage>
</organism>
<dbReference type="RefSeq" id="WP_309202323.1">
    <property type="nucleotide sequence ID" value="NZ_CP133548.1"/>
</dbReference>
<evidence type="ECO:0000313" key="1">
    <source>
        <dbReference type="EMBL" id="WMS87184.1"/>
    </source>
</evidence>
<accession>A0AA51RTH0</accession>
<keyword evidence="2" id="KW-1185">Reference proteome</keyword>
<dbReference type="KEGG" id="plei:Q9312_18420"/>
<name>A0AA51RTH0_9GAMM</name>
<evidence type="ECO:0000313" key="2">
    <source>
        <dbReference type="Proteomes" id="UP001239782"/>
    </source>
</evidence>